<evidence type="ECO:0000313" key="2">
    <source>
        <dbReference type="Proteomes" id="UP001162480"/>
    </source>
</evidence>
<proteinExistence type="predicted"/>
<organism evidence="1 2">
    <name type="scientific">Octopus vulgaris</name>
    <name type="common">Common octopus</name>
    <dbReference type="NCBI Taxonomy" id="6645"/>
    <lineage>
        <taxon>Eukaryota</taxon>
        <taxon>Metazoa</taxon>
        <taxon>Spiralia</taxon>
        <taxon>Lophotrochozoa</taxon>
        <taxon>Mollusca</taxon>
        <taxon>Cephalopoda</taxon>
        <taxon>Coleoidea</taxon>
        <taxon>Octopodiformes</taxon>
        <taxon>Octopoda</taxon>
        <taxon>Incirrata</taxon>
        <taxon>Octopodidae</taxon>
        <taxon>Octopus</taxon>
    </lineage>
</organism>
<gene>
    <name evidence="1" type="ORF">OCTVUL_1B015580</name>
</gene>
<dbReference type="Proteomes" id="UP001162480">
    <property type="component" value="Chromosome 8"/>
</dbReference>
<keyword evidence="2" id="KW-1185">Reference proteome</keyword>
<name>A0AA36F7Q2_OCTVU</name>
<accession>A0AA36F7Q2</accession>
<evidence type="ECO:0000313" key="1">
    <source>
        <dbReference type="EMBL" id="CAI9727354.1"/>
    </source>
</evidence>
<sequence>MVCAAKCDSTCANHSPASPVNEGKPEAMPLSEGVCEKGAEGMVEKRRENTWNREGNSKLSARWQLPSLPRRVFNGLLLSLSAERYALWSYDTVFREMILPKMEKR</sequence>
<dbReference type="AlphaFoldDB" id="A0AA36F7Q2"/>
<reference evidence="1" key="1">
    <citation type="submission" date="2023-08" db="EMBL/GenBank/DDBJ databases">
        <authorList>
            <person name="Alioto T."/>
            <person name="Alioto T."/>
            <person name="Gomez Garrido J."/>
        </authorList>
    </citation>
    <scope>NUCLEOTIDE SEQUENCE</scope>
</reference>
<protein>
    <submittedName>
        <fullName evidence="1">Uncharacterized protein</fullName>
    </submittedName>
</protein>
<dbReference type="EMBL" id="OX597821">
    <property type="protein sequence ID" value="CAI9727354.1"/>
    <property type="molecule type" value="Genomic_DNA"/>
</dbReference>